<evidence type="ECO:0000256" key="2">
    <source>
        <dbReference type="ARBA" id="ARBA00022598"/>
    </source>
</evidence>
<keyword evidence="3" id="KW-0276">Fatty acid metabolism</keyword>
<dbReference type="InterPro" id="IPR020845">
    <property type="entry name" value="AMP-binding_CS"/>
</dbReference>
<feature type="domain" description="AMP-dependent synthetase/ligase" evidence="5">
    <location>
        <begin position="41"/>
        <end position="423"/>
    </location>
</feature>
<evidence type="ECO:0008006" key="9">
    <source>
        <dbReference type="Google" id="ProtNLM"/>
    </source>
</evidence>
<evidence type="ECO:0000256" key="4">
    <source>
        <dbReference type="ARBA" id="ARBA00023098"/>
    </source>
</evidence>
<evidence type="ECO:0000259" key="5">
    <source>
        <dbReference type="Pfam" id="PF00501"/>
    </source>
</evidence>
<comment type="caution">
    <text evidence="7">The sequence shown here is derived from an EMBL/GenBank/DDBJ whole genome shotgun (WGS) entry which is preliminary data.</text>
</comment>
<gene>
    <name evidence="7" type="ORF">TRICI_003775</name>
</gene>
<dbReference type="EMBL" id="SWFS01000277">
    <property type="protein sequence ID" value="KAA8911617.1"/>
    <property type="molecule type" value="Genomic_DNA"/>
</dbReference>
<dbReference type="PANTHER" id="PTHR43859">
    <property type="entry name" value="ACYL-ACTIVATING ENZYME"/>
    <property type="match status" value="1"/>
</dbReference>
<dbReference type="FunFam" id="3.30.300.30:FF:000008">
    <property type="entry name" value="2,3-dihydroxybenzoate-AMP ligase"/>
    <property type="match status" value="1"/>
</dbReference>
<reference evidence="7" key="1">
    <citation type="journal article" date="2019" name="G3 (Bethesda)">
        <title>Genome Assemblies of Two Rare Opportunistic Yeast Pathogens: Diutina rugosa (syn. Candida rugosa) and Trichomonascus ciferrii (syn. Candida ciferrii).</title>
        <authorList>
            <person name="Mixao V."/>
            <person name="Saus E."/>
            <person name="Hansen A.P."/>
            <person name="Lass-Florl C."/>
            <person name="Gabaldon T."/>
        </authorList>
    </citation>
    <scope>NUCLEOTIDE SEQUENCE</scope>
    <source>
        <strain evidence="7">CBS 4856</strain>
    </source>
</reference>
<organism evidence="7 8">
    <name type="scientific">Trichomonascus ciferrii</name>
    <dbReference type="NCBI Taxonomy" id="44093"/>
    <lineage>
        <taxon>Eukaryota</taxon>
        <taxon>Fungi</taxon>
        <taxon>Dikarya</taxon>
        <taxon>Ascomycota</taxon>
        <taxon>Saccharomycotina</taxon>
        <taxon>Dipodascomycetes</taxon>
        <taxon>Dipodascales</taxon>
        <taxon>Trichomonascaceae</taxon>
        <taxon>Trichomonascus</taxon>
        <taxon>Trichomonascus ciferrii complex</taxon>
    </lineage>
</organism>
<comment type="similarity">
    <text evidence="1">Belongs to the ATP-dependent AMP-binding enzyme family.</text>
</comment>
<feature type="domain" description="AMP-binding enzyme C-terminal" evidence="6">
    <location>
        <begin position="473"/>
        <end position="548"/>
    </location>
</feature>
<evidence type="ECO:0000313" key="8">
    <source>
        <dbReference type="Proteomes" id="UP000761534"/>
    </source>
</evidence>
<evidence type="ECO:0000256" key="1">
    <source>
        <dbReference type="ARBA" id="ARBA00006432"/>
    </source>
</evidence>
<keyword evidence="2" id="KW-0436">Ligase</keyword>
<protein>
    <recommendedName>
        <fullName evidence="9">AMP-dependent synthetase/ligase domain-containing protein</fullName>
    </recommendedName>
</protein>
<keyword evidence="8" id="KW-1185">Reference proteome</keyword>
<evidence type="ECO:0000259" key="6">
    <source>
        <dbReference type="Pfam" id="PF13193"/>
    </source>
</evidence>
<dbReference type="InterPro" id="IPR045851">
    <property type="entry name" value="AMP-bd_C_sf"/>
</dbReference>
<dbReference type="Gene3D" id="3.30.300.30">
    <property type="match status" value="1"/>
</dbReference>
<evidence type="ECO:0000256" key="3">
    <source>
        <dbReference type="ARBA" id="ARBA00022832"/>
    </source>
</evidence>
<sequence length="564" mass="62682">MSGATNRLRQVLTHLSPRRCSSTSSGPVYKHELNPTYFLPRSATIEPRAPAVVHLSRTGNEVRYDYQQLSERVAGLAHFFKRNNLKRIAILGPNTPAHLETMFAGTASGGIIMGLNYRLSKEEIEYKLDLGQADCVVADREMAHLVEGTKNGRTVIIDEDDWGQGSNCAYSKAVQEGMAMENGTSWDDLHAEHVDEDGLLGLFFTSGTTGKPKGVEYTHRGVYLASLSNVIEAHMNCQDNYDGKGRCKYLWTLPMFHAAGWVNPYAVTSVRGTHYCLRKVDGDRIWDLLINEGITHFNAAPTVNIIIVNSPKAQKLPQRVNVTVAASPPSAQLFKDMTALNLVPVHMYGLTETYGPFTRTYYKEEWNQLSEDEIFTKLAHQGHGFIASAKARVVRSDMTDVKPNGEEIGEIVTRGNIVTRGYHNNPEETDKQFSGWFKSGDLAVMHPDGAIQVLDRKKDIIITGGENVSSASVESEIAKHPDVYETAVVGAPDKFYGEVPVAFVILKNKDSSLNQESLISWLKERIGGYQCPKLAYFVDELPKTSTGKVRKNVLRDRVKEMVAQ</sequence>
<dbReference type="PANTHER" id="PTHR43859:SF4">
    <property type="entry name" value="BUTANOATE--COA LIGASE AAE1-RELATED"/>
    <property type="match status" value="1"/>
</dbReference>
<name>A0A642V836_9ASCO</name>
<dbReference type="InterPro" id="IPR042099">
    <property type="entry name" value="ANL_N_sf"/>
</dbReference>
<dbReference type="GO" id="GO:0006631">
    <property type="term" value="P:fatty acid metabolic process"/>
    <property type="evidence" value="ECO:0007669"/>
    <property type="project" value="UniProtKB-KW"/>
</dbReference>
<dbReference type="SUPFAM" id="SSF56801">
    <property type="entry name" value="Acetyl-CoA synthetase-like"/>
    <property type="match status" value="1"/>
</dbReference>
<dbReference type="OrthoDB" id="1882297at2759"/>
<dbReference type="Pfam" id="PF13193">
    <property type="entry name" value="AMP-binding_C"/>
    <property type="match status" value="1"/>
</dbReference>
<dbReference type="VEuPathDB" id="FungiDB:TRICI_003775"/>
<dbReference type="PROSITE" id="PS00455">
    <property type="entry name" value="AMP_BINDING"/>
    <property type="match status" value="1"/>
</dbReference>
<dbReference type="Pfam" id="PF00501">
    <property type="entry name" value="AMP-binding"/>
    <property type="match status" value="1"/>
</dbReference>
<dbReference type="Gene3D" id="3.40.50.12780">
    <property type="entry name" value="N-terminal domain of ligase-like"/>
    <property type="match status" value="1"/>
</dbReference>
<accession>A0A642V836</accession>
<dbReference type="InterPro" id="IPR000873">
    <property type="entry name" value="AMP-dep_synth/lig_dom"/>
</dbReference>
<evidence type="ECO:0000313" key="7">
    <source>
        <dbReference type="EMBL" id="KAA8911617.1"/>
    </source>
</evidence>
<proteinExistence type="inferred from homology"/>
<dbReference type="InterPro" id="IPR025110">
    <property type="entry name" value="AMP-bd_C"/>
</dbReference>
<dbReference type="Proteomes" id="UP000761534">
    <property type="component" value="Unassembled WGS sequence"/>
</dbReference>
<keyword evidence="4" id="KW-0443">Lipid metabolism</keyword>
<dbReference type="AlphaFoldDB" id="A0A642V836"/>
<dbReference type="GO" id="GO:0016874">
    <property type="term" value="F:ligase activity"/>
    <property type="evidence" value="ECO:0007669"/>
    <property type="project" value="UniProtKB-KW"/>
</dbReference>